<sequence>MEKNNADPHVIVVGAGPTGLMLAGELRLGGARVTVVERLAEPTGQSRGLGFTARAMEVFDQRDLLPRFGTLEKSPMGHFGGVQFDYTVLPDGHFGARGVPQSLTESVLEEWAVELGADLRRGWELLELAQDDDGVGIVAATPHGVQRLRADYLVGCDGGQSGVRKAGGFDFPGMPATRGMYLADVVGCDLRPRFLGERLPGGMVMAAPLGDGVDRIIVCEHGTPADDRSSTPSFAEVADAWERITGESIHAGSAKWVSSFTDATRQVGEYRRGRVLLAGDAAHIHLPAGGQGLSTGVQDAANLGWKLAATVAGWAPPGLLDTYHDERHATGARLLMNTRAQGMVFLGGAEADPVRAVLTELIGIPEVKRHLAGIVSGLDVRYDLGGDHPLLGRRIPPRPLAGSAGGTSTTRLLHPAQGVLLDFADDPALRAVAAGWKDRVNVATVTAEPDAGLGAAAAVLVRPDGYVAWVAGGAEDLPAALGRWFGAPTGSAAP</sequence>
<organism evidence="5 6">
    <name type="scientific">Actinoplanes digitatis</name>
    <dbReference type="NCBI Taxonomy" id="1868"/>
    <lineage>
        <taxon>Bacteria</taxon>
        <taxon>Bacillati</taxon>
        <taxon>Actinomycetota</taxon>
        <taxon>Actinomycetes</taxon>
        <taxon>Micromonosporales</taxon>
        <taxon>Micromonosporaceae</taxon>
        <taxon>Actinoplanes</taxon>
    </lineage>
</organism>
<name>A0A7W7I0V3_9ACTN</name>
<keyword evidence="6" id="KW-1185">Reference proteome</keyword>
<dbReference type="PRINTS" id="PR00420">
    <property type="entry name" value="RNGMNOXGNASE"/>
</dbReference>
<keyword evidence="3" id="KW-0274">FAD</keyword>
<dbReference type="Pfam" id="PF21274">
    <property type="entry name" value="Rng_hyd_C"/>
    <property type="match status" value="1"/>
</dbReference>
<dbReference type="Gene3D" id="3.30.70.2450">
    <property type="match status" value="1"/>
</dbReference>
<dbReference type="GO" id="GO:0016709">
    <property type="term" value="F:oxidoreductase activity, acting on paired donors, with incorporation or reduction of molecular oxygen, NAD(P)H as one donor, and incorporation of one atom of oxygen"/>
    <property type="evidence" value="ECO:0007669"/>
    <property type="project" value="UniProtKB-ARBA"/>
</dbReference>
<dbReference type="EMBL" id="JACHNH010000001">
    <property type="protein sequence ID" value="MBB4764441.1"/>
    <property type="molecule type" value="Genomic_DNA"/>
</dbReference>
<dbReference type="Gene3D" id="3.50.50.60">
    <property type="entry name" value="FAD/NAD(P)-binding domain"/>
    <property type="match status" value="2"/>
</dbReference>
<proteinExistence type="predicted"/>
<protein>
    <submittedName>
        <fullName evidence="5">Bifunctional hydroxylase/dehydrase</fullName>
    </submittedName>
</protein>
<dbReference type="AlphaFoldDB" id="A0A7W7I0V3"/>
<dbReference type="RefSeq" id="WP_184995634.1">
    <property type="nucleotide sequence ID" value="NZ_BOMK01000027.1"/>
</dbReference>
<dbReference type="Pfam" id="PF01494">
    <property type="entry name" value="FAD_binding_3"/>
    <property type="match status" value="1"/>
</dbReference>
<dbReference type="Gene3D" id="3.40.30.120">
    <property type="match status" value="1"/>
</dbReference>
<dbReference type="InterPro" id="IPR036188">
    <property type="entry name" value="FAD/NAD-bd_sf"/>
</dbReference>
<dbReference type="SUPFAM" id="SSF51905">
    <property type="entry name" value="FAD/NAD(P)-binding domain"/>
    <property type="match status" value="1"/>
</dbReference>
<dbReference type="PANTHER" id="PTHR43004:SF19">
    <property type="entry name" value="BINDING MONOOXYGENASE, PUTATIVE (JCVI)-RELATED"/>
    <property type="match status" value="1"/>
</dbReference>
<dbReference type="InterPro" id="IPR050641">
    <property type="entry name" value="RIFMO-like"/>
</dbReference>
<dbReference type="InterPro" id="IPR002938">
    <property type="entry name" value="FAD-bd"/>
</dbReference>
<dbReference type="GO" id="GO:0071949">
    <property type="term" value="F:FAD binding"/>
    <property type="evidence" value="ECO:0007669"/>
    <property type="project" value="InterPro"/>
</dbReference>
<evidence type="ECO:0000256" key="2">
    <source>
        <dbReference type="ARBA" id="ARBA00022630"/>
    </source>
</evidence>
<reference evidence="5 6" key="1">
    <citation type="submission" date="2020-08" db="EMBL/GenBank/DDBJ databases">
        <title>Sequencing the genomes of 1000 actinobacteria strains.</title>
        <authorList>
            <person name="Klenk H.-P."/>
        </authorList>
    </citation>
    <scope>NUCLEOTIDE SEQUENCE [LARGE SCALE GENOMIC DNA]</scope>
    <source>
        <strain evidence="5 6">DSM 43149</strain>
    </source>
</reference>
<keyword evidence="2" id="KW-0285">Flavoprotein</keyword>
<comment type="caution">
    <text evidence="5">The sequence shown here is derived from an EMBL/GenBank/DDBJ whole genome shotgun (WGS) entry which is preliminary data.</text>
</comment>
<comment type="cofactor">
    <cofactor evidence="1">
        <name>FAD</name>
        <dbReference type="ChEBI" id="CHEBI:57692"/>
    </cofactor>
</comment>
<evidence type="ECO:0000313" key="5">
    <source>
        <dbReference type="EMBL" id="MBB4764441.1"/>
    </source>
</evidence>
<dbReference type="PANTHER" id="PTHR43004">
    <property type="entry name" value="TRK SYSTEM POTASSIUM UPTAKE PROTEIN"/>
    <property type="match status" value="1"/>
</dbReference>
<evidence type="ECO:0000259" key="4">
    <source>
        <dbReference type="Pfam" id="PF01494"/>
    </source>
</evidence>
<gene>
    <name evidence="5" type="ORF">BJ971_004997</name>
</gene>
<feature type="domain" description="FAD-binding" evidence="4">
    <location>
        <begin position="9"/>
        <end position="337"/>
    </location>
</feature>
<dbReference type="Proteomes" id="UP000578112">
    <property type="component" value="Unassembled WGS sequence"/>
</dbReference>
<evidence type="ECO:0000256" key="1">
    <source>
        <dbReference type="ARBA" id="ARBA00001974"/>
    </source>
</evidence>
<evidence type="ECO:0000256" key="3">
    <source>
        <dbReference type="ARBA" id="ARBA00022827"/>
    </source>
</evidence>
<accession>A0A7W7I0V3</accession>
<evidence type="ECO:0000313" key="6">
    <source>
        <dbReference type="Proteomes" id="UP000578112"/>
    </source>
</evidence>